<keyword evidence="2" id="KW-0812">Transmembrane</keyword>
<dbReference type="PANTHER" id="PTHR31834:SF8">
    <property type="entry name" value="TRANSFERASE, PUTATIVE (AFU_ORTHOLOGUE AFUA_6G14040)-RELATED"/>
    <property type="match status" value="1"/>
</dbReference>
<evidence type="ECO:0000313" key="4">
    <source>
        <dbReference type="Proteomes" id="UP000799772"/>
    </source>
</evidence>
<comment type="caution">
    <text evidence="3">The sequence shown here is derived from an EMBL/GenBank/DDBJ whole genome shotgun (WGS) entry which is preliminary data.</text>
</comment>
<keyword evidence="4" id="KW-1185">Reference proteome</keyword>
<sequence>MNSPTTSIFRNKLSTQIRRVLPVYLLLILLVVIFANASFFTAPIRAASKYKRELRYKPSQASIGGGIPRKIWQTWKTGPLTFDIRDLTTARTWVAKNPQHRYEVLTDDNELEYIEWHYGPHGLNRPDIIELYRSISASIIKADLLRYMIMYAEGGVYADIDVEALRPVNKFIPERYNNQDVDMVIGIEIDQPAFLDHPILGPKCKSFCQWTFMCKPHLPVMIRLIENIQRWLQKLAKERGVPISELELDFNDVIAGTGPAAFTMAVLEQMNVDNYGDEVTWDTFHDLAESKLINGFLVLNVEAFAAGQGHSDSGNHDSRGALVKHHYHASGWPTKHARQKHPVYGEIESCNWEPSCVETWDRNVAEFELWPPEEQSKLIADKNQPPPSLEEALKALDQKPLLPSF</sequence>
<dbReference type="Proteomes" id="UP000799772">
    <property type="component" value="Unassembled WGS sequence"/>
</dbReference>
<dbReference type="Pfam" id="PF04488">
    <property type="entry name" value="Gly_transf_sug"/>
    <property type="match status" value="1"/>
</dbReference>
<dbReference type="InterPro" id="IPR039367">
    <property type="entry name" value="Och1-like"/>
</dbReference>
<dbReference type="Gene3D" id="3.90.550.20">
    <property type="match status" value="1"/>
</dbReference>
<dbReference type="OrthoDB" id="409543at2759"/>
<feature type="transmembrane region" description="Helical" evidence="2">
    <location>
        <begin position="21"/>
        <end position="42"/>
    </location>
</feature>
<keyword evidence="2" id="KW-0472">Membrane</keyword>
<evidence type="ECO:0000313" key="3">
    <source>
        <dbReference type="EMBL" id="KAF2097677.1"/>
    </source>
</evidence>
<evidence type="ECO:0000256" key="2">
    <source>
        <dbReference type="SAM" id="Phobius"/>
    </source>
</evidence>
<comment type="similarity">
    <text evidence="1">Belongs to the glycosyltransferase 32 family.</text>
</comment>
<dbReference type="GO" id="GO:0006487">
    <property type="term" value="P:protein N-linked glycosylation"/>
    <property type="evidence" value="ECO:0007669"/>
    <property type="project" value="TreeGrafter"/>
</dbReference>
<accession>A0A9P4M7U7</accession>
<dbReference type="SUPFAM" id="SSF53448">
    <property type="entry name" value="Nucleotide-diphospho-sugar transferases"/>
    <property type="match status" value="1"/>
</dbReference>
<proteinExistence type="inferred from homology"/>
<evidence type="ECO:0000256" key="1">
    <source>
        <dbReference type="ARBA" id="ARBA00009003"/>
    </source>
</evidence>
<gene>
    <name evidence="3" type="ORF">NA57DRAFT_40748</name>
</gene>
<keyword evidence="2" id="KW-1133">Transmembrane helix</keyword>
<dbReference type="GO" id="GO:0000009">
    <property type="term" value="F:alpha-1,6-mannosyltransferase activity"/>
    <property type="evidence" value="ECO:0007669"/>
    <property type="project" value="InterPro"/>
</dbReference>
<dbReference type="AlphaFoldDB" id="A0A9P4M7U7"/>
<organism evidence="3 4">
    <name type="scientific">Rhizodiscina lignyota</name>
    <dbReference type="NCBI Taxonomy" id="1504668"/>
    <lineage>
        <taxon>Eukaryota</taxon>
        <taxon>Fungi</taxon>
        <taxon>Dikarya</taxon>
        <taxon>Ascomycota</taxon>
        <taxon>Pezizomycotina</taxon>
        <taxon>Dothideomycetes</taxon>
        <taxon>Pleosporomycetidae</taxon>
        <taxon>Aulographales</taxon>
        <taxon>Rhizodiscinaceae</taxon>
        <taxon>Rhizodiscina</taxon>
    </lineage>
</organism>
<reference evidence="3" key="1">
    <citation type="journal article" date="2020" name="Stud. Mycol.">
        <title>101 Dothideomycetes genomes: a test case for predicting lifestyles and emergence of pathogens.</title>
        <authorList>
            <person name="Haridas S."/>
            <person name="Albert R."/>
            <person name="Binder M."/>
            <person name="Bloem J."/>
            <person name="Labutti K."/>
            <person name="Salamov A."/>
            <person name="Andreopoulos B."/>
            <person name="Baker S."/>
            <person name="Barry K."/>
            <person name="Bills G."/>
            <person name="Bluhm B."/>
            <person name="Cannon C."/>
            <person name="Castanera R."/>
            <person name="Culley D."/>
            <person name="Daum C."/>
            <person name="Ezra D."/>
            <person name="Gonzalez J."/>
            <person name="Henrissat B."/>
            <person name="Kuo A."/>
            <person name="Liang C."/>
            <person name="Lipzen A."/>
            <person name="Lutzoni F."/>
            <person name="Magnuson J."/>
            <person name="Mondo S."/>
            <person name="Nolan M."/>
            <person name="Ohm R."/>
            <person name="Pangilinan J."/>
            <person name="Park H.-J."/>
            <person name="Ramirez L."/>
            <person name="Alfaro M."/>
            <person name="Sun H."/>
            <person name="Tritt A."/>
            <person name="Yoshinaga Y."/>
            <person name="Zwiers L.-H."/>
            <person name="Turgeon B."/>
            <person name="Goodwin S."/>
            <person name="Spatafora J."/>
            <person name="Crous P."/>
            <person name="Grigoriev I."/>
        </authorList>
    </citation>
    <scope>NUCLEOTIDE SEQUENCE</scope>
    <source>
        <strain evidence="3">CBS 133067</strain>
    </source>
</reference>
<dbReference type="InterPro" id="IPR029044">
    <property type="entry name" value="Nucleotide-diphossugar_trans"/>
</dbReference>
<dbReference type="GO" id="GO:0000136">
    <property type="term" value="C:mannan polymerase complex"/>
    <property type="evidence" value="ECO:0007669"/>
    <property type="project" value="TreeGrafter"/>
</dbReference>
<protein>
    <submittedName>
        <fullName evidence="3">Alpha-1,6-mannosyltransferase Och1</fullName>
    </submittedName>
</protein>
<name>A0A9P4M7U7_9PEZI</name>
<dbReference type="EMBL" id="ML978127">
    <property type="protein sequence ID" value="KAF2097677.1"/>
    <property type="molecule type" value="Genomic_DNA"/>
</dbReference>
<dbReference type="InterPro" id="IPR007577">
    <property type="entry name" value="GlycoTrfase_DXD_sugar-bd_CS"/>
</dbReference>
<dbReference type="PANTHER" id="PTHR31834">
    <property type="entry name" value="INITIATION-SPECIFIC ALPHA-1,6-MANNOSYLTRANSFERASE"/>
    <property type="match status" value="1"/>
</dbReference>
<dbReference type="FunFam" id="3.90.550.20:FF:000004">
    <property type="entry name" value="Glycosyltransferase family 32 protein"/>
    <property type="match status" value="1"/>
</dbReference>